<accession>A0A8A0RQ35</accession>
<keyword evidence="6 17" id="KW-0812">Transmembrane</keyword>
<dbReference type="SUPFAM" id="SSF56784">
    <property type="entry name" value="HAD-like"/>
    <property type="match status" value="1"/>
</dbReference>
<sequence>MKDVKWYHLNIRETAEKLKTCTEKGLDAEEVKKRQQKYGLNELKEKKPVTLFQRFINQFKDFLVMILIIASIISLVLGEVTDSVVILIIVILNAILGVLQEYRASKALEALKQLASPKTLVVREGKIQEIPSKELVPGDIVLLEAGNYVPADLRLIESVNLKIDEASLTGESVPVEKDAGAVFTEDVPLGERSNSAFMGTIITYGRGKGIVTATGMDTQIGLIAQMLESLEEEETPLQKKLSQFGKVLGTICLVIVAIIFAIGVLRGLGYREMFMTAISLAVAAIPEGLPAIVTIVLALGMQRMVKRHSIVKKLHAVETLGSTTVICTDKTGTLTQNEMTVTAIYTGGQIYKVTGEGYKPYGEFIKEHKGTTISPNSVPDLSQILKIGALCNDSRIEESKDNNTWKVIGDPTEGALIVAAAKGGLWYTELNNDLPRKQEIPFDSDRKRMTTIHYDKNTSKYLVCVKGAPDILLNLCNSIFDNGNIAQLTDDKKANILQINTSMANQALRVLGFAYKELESLPETISPDVIETDLVFVGLMGMIDPPRKEAIEAVEVCKSAGIKPIMITGDYKDTAVAIARELKLSDRIIAITGKELDEMSDEELEEVIDKVNVFARVSPEHKVKIVNSVKKKGEIVAMTGDGVNDAPALKNADIGIAMGITGTDVAKEASDLILTDDNFASIVAAVEEGRVIYSNIRKFINFLLSCNIAEILIIFFAMILGLPIPLIPIQILWLNLVTDAFPALALGMEKKEPGIMNMPPRDPKEPILNKTMRRGILSQSTAIAIAVLGIFFYALNSTENLILARTFAFATLITSELFRAQTARSENIPLFKLGLFTNKYMFLGTLLSFVMMLIVMYIPFISNVFKTVPLTLNQWLIIVGFSLLPAIVAEITKALKL</sequence>
<dbReference type="Gene3D" id="3.40.50.1000">
    <property type="entry name" value="HAD superfamily/HAD-like"/>
    <property type="match status" value="1"/>
</dbReference>
<evidence type="ECO:0000256" key="2">
    <source>
        <dbReference type="ARBA" id="ARBA00005675"/>
    </source>
</evidence>
<dbReference type="GO" id="GO:0005388">
    <property type="term" value="F:P-type calcium transporter activity"/>
    <property type="evidence" value="ECO:0007669"/>
    <property type="project" value="UniProtKB-EC"/>
</dbReference>
<dbReference type="FunFam" id="3.40.50.1000:FF:000028">
    <property type="entry name" value="Calcium-transporting P-type ATPase, putative"/>
    <property type="match status" value="1"/>
</dbReference>
<dbReference type="InterPro" id="IPR036412">
    <property type="entry name" value="HAD-like_sf"/>
</dbReference>
<dbReference type="Proteomes" id="UP000662904">
    <property type="component" value="Chromosome"/>
</dbReference>
<dbReference type="NCBIfam" id="TIGR01522">
    <property type="entry name" value="ATPase-IIA2_Ca"/>
    <property type="match status" value="1"/>
</dbReference>
<dbReference type="InterPro" id="IPR006068">
    <property type="entry name" value="ATPase_P-typ_cation-transptr_C"/>
</dbReference>
<evidence type="ECO:0000256" key="6">
    <source>
        <dbReference type="ARBA" id="ARBA00022692"/>
    </source>
</evidence>
<dbReference type="PRINTS" id="PR00119">
    <property type="entry name" value="CATATPASE"/>
</dbReference>
<keyword evidence="14" id="KW-0406">Ion transport</keyword>
<proteinExistence type="inferred from homology"/>
<protein>
    <recommendedName>
        <fullName evidence="3">P-type Ca(2+) transporter</fullName>
        <ecNumber evidence="3">7.2.2.10</ecNumber>
    </recommendedName>
</protein>
<dbReference type="NCBIfam" id="TIGR01494">
    <property type="entry name" value="ATPase_P-type"/>
    <property type="match status" value="3"/>
</dbReference>
<evidence type="ECO:0000256" key="1">
    <source>
        <dbReference type="ARBA" id="ARBA00004651"/>
    </source>
</evidence>
<gene>
    <name evidence="19" type="ORF">H0A61_02414</name>
</gene>
<feature type="transmembrane region" description="Helical" evidence="17">
    <location>
        <begin position="840"/>
        <end position="860"/>
    </location>
</feature>
<dbReference type="FunFam" id="2.70.150.10:FF:000016">
    <property type="entry name" value="Calcium-transporting P-type ATPase putative"/>
    <property type="match status" value="1"/>
</dbReference>
<dbReference type="GO" id="GO:0016887">
    <property type="term" value="F:ATP hydrolysis activity"/>
    <property type="evidence" value="ECO:0007669"/>
    <property type="project" value="InterPro"/>
</dbReference>
<dbReference type="InterPro" id="IPR018303">
    <property type="entry name" value="ATPase_P-typ_P_site"/>
</dbReference>
<dbReference type="SUPFAM" id="SSF81665">
    <property type="entry name" value="Calcium ATPase, transmembrane domain M"/>
    <property type="match status" value="1"/>
</dbReference>
<dbReference type="Pfam" id="PF00122">
    <property type="entry name" value="E1-E2_ATPase"/>
    <property type="match status" value="1"/>
</dbReference>
<dbReference type="SFLD" id="SFLDF00027">
    <property type="entry name" value="p-type_atpase"/>
    <property type="match status" value="1"/>
</dbReference>
<keyword evidence="20" id="KW-1185">Reference proteome</keyword>
<dbReference type="PROSITE" id="PS00154">
    <property type="entry name" value="ATPASE_E1_E2"/>
    <property type="match status" value="1"/>
</dbReference>
<reference evidence="19" key="1">
    <citation type="submission" date="2020-07" db="EMBL/GenBank/DDBJ databases">
        <title>Koleobacter methoxysyntrophicus gen. nov., sp. nov., a novel anaerobic bacterium isolated from deep subsurface oil field and proposal of Koleobacterales ord. nov. in the phylum Firmicutes.</title>
        <authorList>
            <person name="Sakamoto S."/>
            <person name="Tamaki H."/>
        </authorList>
    </citation>
    <scope>NUCLEOTIDE SEQUENCE</scope>
    <source>
        <strain evidence="19">NRmbB1</strain>
    </source>
</reference>
<comment type="catalytic activity">
    <reaction evidence="16">
        <text>Ca(2+)(in) + ATP + H2O = Ca(2+)(out) + ADP + phosphate + H(+)</text>
        <dbReference type="Rhea" id="RHEA:18105"/>
        <dbReference type="ChEBI" id="CHEBI:15377"/>
        <dbReference type="ChEBI" id="CHEBI:15378"/>
        <dbReference type="ChEBI" id="CHEBI:29108"/>
        <dbReference type="ChEBI" id="CHEBI:30616"/>
        <dbReference type="ChEBI" id="CHEBI:43474"/>
        <dbReference type="ChEBI" id="CHEBI:456216"/>
        <dbReference type="EC" id="7.2.2.10"/>
    </reaction>
</comment>
<dbReference type="RefSeq" id="WP_206707346.1">
    <property type="nucleotide sequence ID" value="NZ_CP059066.1"/>
</dbReference>
<evidence type="ECO:0000256" key="12">
    <source>
        <dbReference type="ARBA" id="ARBA00022967"/>
    </source>
</evidence>
<dbReference type="SUPFAM" id="SSF81653">
    <property type="entry name" value="Calcium ATPase, transduction domain A"/>
    <property type="match status" value="1"/>
</dbReference>
<dbReference type="PANTHER" id="PTHR43294:SF21">
    <property type="entry name" value="CATION TRANSPORTING ATPASE"/>
    <property type="match status" value="1"/>
</dbReference>
<dbReference type="SUPFAM" id="SSF81660">
    <property type="entry name" value="Metal cation-transporting ATPase, ATP-binding domain N"/>
    <property type="match status" value="1"/>
</dbReference>
<dbReference type="SFLD" id="SFLDG00002">
    <property type="entry name" value="C1.7:_P-type_atpase_like"/>
    <property type="match status" value="1"/>
</dbReference>
<dbReference type="GO" id="GO:0036376">
    <property type="term" value="P:sodium ion export across plasma membrane"/>
    <property type="evidence" value="ECO:0007669"/>
    <property type="project" value="TreeGrafter"/>
</dbReference>
<evidence type="ECO:0000256" key="10">
    <source>
        <dbReference type="ARBA" id="ARBA00022840"/>
    </source>
</evidence>
<dbReference type="InterPro" id="IPR008250">
    <property type="entry name" value="ATPase_P-typ_transduc_dom_A_sf"/>
</dbReference>
<dbReference type="EMBL" id="CP059066">
    <property type="protein sequence ID" value="QSQ10022.1"/>
    <property type="molecule type" value="Genomic_DNA"/>
</dbReference>
<feature type="transmembrane region" description="Helical" evidence="17">
    <location>
        <begin position="872"/>
        <end position="891"/>
    </location>
</feature>
<comment type="similarity">
    <text evidence="2">Belongs to the cation transport ATPase (P-type) (TC 3.A.3) family. Type IIA subfamily.</text>
</comment>
<dbReference type="GO" id="GO:0005391">
    <property type="term" value="F:P-type sodium:potassium-exchanging transporter activity"/>
    <property type="evidence" value="ECO:0007669"/>
    <property type="project" value="TreeGrafter"/>
</dbReference>
<keyword evidence="15 17" id="KW-0472">Membrane</keyword>
<keyword evidence="7" id="KW-0479">Metal-binding</keyword>
<name>A0A8A0RQ35_9FIRM</name>
<evidence type="ECO:0000256" key="9">
    <source>
        <dbReference type="ARBA" id="ARBA00022837"/>
    </source>
</evidence>
<feature type="transmembrane region" description="Helical" evidence="17">
    <location>
        <begin position="726"/>
        <end position="748"/>
    </location>
</feature>
<evidence type="ECO:0000256" key="8">
    <source>
        <dbReference type="ARBA" id="ARBA00022741"/>
    </source>
</evidence>
<feature type="transmembrane region" description="Helical" evidence="17">
    <location>
        <begin position="84"/>
        <end position="102"/>
    </location>
</feature>
<dbReference type="Pfam" id="PF00690">
    <property type="entry name" value="Cation_ATPase_N"/>
    <property type="match status" value="1"/>
</dbReference>
<dbReference type="Gene3D" id="3.40.1110.10">
    <property type="entry name" value="Calcium-transporting ATPase, cytoplasmic domain N"/>
    <property type="match status" value="1"/>
</dbReference>
<dbReference type="GO" id="GO:0046872">
    <property type="term" value="F:metal ion binding"/>
    <property type="evidence" value="ECO:0007669"/>
    <property type="project" value="UniProtKB-KW"/>
</dbReference>
<dbReference type="InterPro" id="IPR004014">
    <property type="entry name" value="ATPase_P-typ_cation-transptr_N"/>
</dbReference>
<dbReference type="GO" id="GO:0005886">
    <property type="term" value="C:plasma membrane"/>
    <property type="evidence" value="ECO:0007669"/>
    <property type="project" value="UniProtKB-SubCell"/>
</dbReference>
<evidence type="ECO:0000256" key="13">
    <source>
        <dbReference type="ARBA" id="ARBA00022989"/>
    </source>
</evidence>
<dbReference type="SMART" id="SM00831">
    <property type="entry name" value="Cation_ATPase_N"/>
    <property type="match status" value="1"/>
</dbReference>
<dbReference type="GO" id="GO:0006883">
    <property type="term" value="P:intracellular sodium ion homeostasis"/>
    <property type="evidence" value="ECO:0007669"/>
    <property type="project" value="TreeGrafter"/>
</dbReference>
<evidence type="ECO:0000256" key="16">
    <source>
        <dbReference type="ARBA" id="ARBA00048694"/>
    </source>
</evidence>
<keyword evidence="9" id="KW-0106">Calcium</keyword>
<evidence type="ECO:0000256" key="17">
    <source>
        <dbReference type="SAM" id="Phobius"/>
    </source>
</evidence>
<keyword evidence="4" id="KW-1003">Cell membrane</keyword>
<dbReference type="GO" id="GO:1902600">
    <property type="term" value="P:proton transmembrane transport"/>
    <property type="evidence" value="ECO:0007669"/>
    <property type="project" value="TreeGrafter"/>
</dbReference>
<dbReference type="PANTHER" id="PTHR43294">
    <property type="entry name" value="SODIUM/POTASSIUM-TRANSPORTING ATPASE SUBUNIT ALPHA"/>
    <property type="match status" value="1"/>
</dbReference>
<dbReference type="Pfam" id="PF13246">
    <property type="entry name" value="Cation_ATPase"/>
    <property type="match status" value="1"/>
</dbReference>
<evidence type="ECO:0000256" key="15">
    <source>
        <dbReference type="ARBA" id="ARBA00023136"/>
    </source>
</evidence>
<dbReference type="InterPro" id="IPR050510">
    <property type="entry name" value="Cation_transp_ATPase_P-type"/>
</dbReference>
<dbReference type="AlphaFoldDB" id="A0A8A0RQ35"/>
<dbReference type="InterPro" id="IPR044492">
    <property type="entry name" value="P_typ_ATPase_HD_dom"/>
</dbReference>
<keyword evidence="12" id="KW-1278">Translocase</keyword>
<dbReference type="Pfam" id="PF00689">
    <property type="entry name" value="Cation_ATPase_C"/>
    <property type="match status" value="1"/>
</dbReference>
<evidence type="ECO:0000256" key="11">
    <source>
        <dbReference type="ARBA" id="ARBA00022842"/>
    </source>
</evidence>
<organism evidence="19 20">
    <name type="scientific">Koleobacter methoxysyntrophicus</name>
    <dbReference type="NCBI Taxonomy" id="2751313"/>
    <lineage>
        <taxon>Bacteria</taxon>
        <taxon>Bacillati</taxon>
        <taxon>Bacillota</taxon>
        <taxon>Clostridia</taxon>
        <taxon>Koleobacterales</taxon>
        <taxon>Koleobacteraceae</taxon>
        <taxon>Koleobacter</taxon>
    </lineage>
</organism>
<evidence type="ECO:0000313" key="20">
    <source>
        <dbReference type="Proteomes" id="UP000662904"/>
    </source>
</evidence>
<dbReference type="InterPro" id="IPR059000">
    <property type="entry name" value="ATPase_P-type_domA"/>
</dbReference>
<dbReference type="InterPro" id="IPR023298">
    <property type="entry name" value="ATPase_P-typ_TM_dom_sf"/>
</dbReference>
<comment type="subcellular location">
    <subcellularLocation>
        <location evidence="1">Cell membrane</location>
        <topology evidence="1">Multi-pass membrane protein</topology>
    </subcellularLocation>
</comment>
<dbReference type="Gene3D" id="1.20.1110.10">
    <property type="entry name" value="Calcium-transporting ATPase, transmembrane domain"/>
    <property type="match status" value="1"/>
</dbReference>
<evidence type="ECO:0000259" key="18">
    <source>
        <dbReference type="SMART" id="SM00831"/>
    </source>
</evidence>
<dbReference type="GO" id="GO:0005524">
    <property type="term" value="F:ATP binding"/>
    <property type="evidence" value="ECO:0007669"/>
    <property type="project" value="UniProtKB-KW"/>
</dbReference>
<keyword evidence="11" id="KW-0460">Magnesium</keyword>
<dbReference type="GO" id="GO:0030007">
    <property type="term" value="P:intracellular potassium ion homeostasis"/>
    <property type="evidence" value="ECO:0007669"/>
    <property type="project" value="TreeGrafter"/>
</dbReference>
<keyword evidence="8" id="KW-0547">Nucleotide-binding</keyword>
<keyword evidence="13 17" id="KW-1133">Transmembrane helix</keyword>
<dbReference type="SFLD" id="SFLDS00003">
    <property type="entry name" value="Haloacid_Dehalogenase"/>
    <property type="match status" value="1"/>
</dbReference>
<evidence type="ECO:0000256" key="14">
    <source>
        <dbReference type="ARBA" id="ARBA00023065"/>
    </source>
</evidence>
<evidence type="ECO:0000256" key="5">
    <source>
        <dbReference type="ARBA" id="ARBA00022568"/>
    </source>
</evidence>
<keyword evidence="10" id="KW-0067">ATP-binding</keyword>
<evidence type="ECO:0000313" key="19">
    <source>
        <dbReference type="EMBL" id="QSQ10022.1"/>
    </source>
</evidence>
<feature type="transmembrane region" description="Helical" evidence="17">
    <location>
        <begin position="699"/>
        <end position="720"/>
    </location>
</feature>
<dbReference type="CDD" id="cd02089">
    <property type="entry name" value="P-type_ATPase_Ca_prok"/>
    <property type="match status" value="1"/>
</dbReference>
<dbReference type="InterPro" id="IPR023214">
    <property type="entry name" value="HAD_sf"/>
</dbReference>
<dbReference type="GO" id="GO:1990573">
    <property type="term" value="P:potassium ion import across plasma membrane"/>
    <property type="evidence" value="ECO:0007669"/>
    <property type="project" value="TreeGrafter"/>
</dbReference>
<feature type="domain" description="Cation-transporting P-type ATPase N-terminal" evidence="18">
    <location>
        <begin position="5"/>
        <end position="79"/>
    </location>
</feature>
<dbReference type="KEGG" id="kme:H0A61_02414"/>
<feature type="transmembrane region" description="Helical" evidence="17">
    <location>
        <begin position="274"/>
        <end position="299"/>
    </location>
</feature>
<dbReference type="InterPro" id="IPR023299">
    <property type="entry name" value="ATPase_P-typ_cyto_dom_N"/>
</dbReference>
<dbReference type="InterPro" id="IPR006413">
    <property type="entry name" value="P-type_ATPase_IIA_PMR1"/>
</dbReference>
<dbReference type="Gene3D" id="2.70.150.10">
    <property type="entry name" value="Calcium-transporting ATPase, cytoplasmic transduction domain A"/>
    <property type="match status" value="1"/>
</dbReference>
<keyword evidence="5" id="KW-0813">Transport</keyword>
<evidence type="ECO:0000256" key="3">
    <source>
        <dbReference type="ARBA" id="ARBA00012790"/>
    </source>
</evidence>
<dbReference type="InterPro" id="IPR005782">
    <property type="entry name" value="P-type_ATPase_IIA"/>
</dbReference>
<feature type="transmembrane region" description="Helical" evidence="17">
    <location>
        <begin position="776"/>
        <end position="795"/>
    </location>
</feature>
<dbReference type="PRINTS" id="PR00120">
    <property type="entry name" value="HATPASE"/>
</dbReference>
<keyword evidence="5" id="KW-0109">Calcium transport</keyword>
<feature type="transmembrane region" description="Helical" evidence="17">
    <location>
        <begin position="62"/>
        <end position="78"/>
    </location>
</feature>
<feature type="transmembrane region" description="Helical" evidence="17">
    <location>
        <begin position="247"/>
        <end position="268"/>
    </location>
</feature>
<dbReference type="NCBIfam" id="TIGR01116">
    <property type="entry name" value="ATPase-IIA1_Ca"/>
    <property type="match status" value="1"/>
</dbReference>
<dbReference type="InterPro" id="IPR001757">
    <property type="entry name" value="P_typ_ATPase"/>
</dbReference>
<dbReference type="EC" id="7.2.2.10" evidence="3"/>
<evidence type="ECO:0000256" key="7">
    <source>
        <dbReference type="ARBA" id="ARBA00022723"/>
    </source>
</evidence>
<evidence type="ECO:0000256" key="4">
    <source>
        <dbReference type="ARBA" id="ARBA00022475"/>
    </source>
</evidence>